<proteinExistence type="predicted"/>
<dbReference type="Pfam" id="PF06299">
    <property type="entry name" value="DUF1045"/>
    <property type="match status" value="1"/>
</dbReference>
<dbReference type="eggNOG" id="COG3709">
    <property type="taxonomic scope" value="Bacteria"/>
</dbReference>
<dbReference type="PIRSF" id="PIRSF033328">
    <property type="entry name" value="Phest_Mll4975"/>
    <property type="match status" value="1"/>
</dbReference>
<dbReference type="Proteomes" id="UP000000245">
    <property type="component" value="Chromosome"/>
</dbReference>
<dbReference type="EMBL" id="CP000697">
    <property type="protein sequence ID" value="ABQ32108.1"/>
    <property type="molecule type" value="Genomic_DNA"/>
</dbReference>
<reference evidence="1 2" key="1">
    <citation type="submission" date="2007-05" db="EMBL/GenBank/DDBJ databases">
        <title>Complete sequence of chromosome of Acidiphilium cryptum JF-5.</title>
        <authorList>
            <consortium name="US DOE Joint Genome Institute"/>
            <person name="Copeland A."/>
            <person name="Lucas S."/>
            <person name="Lapidus A."/>
            <person name="Barry K."/>
            <person name="Detter J.C."/>
            <person name="Glavina del Rio T."/>
            <person name="Hammon N."/>
            <person name="Israni S."/>
            <person name="Dalin E."/>
            <person name="Tice H."/>
            <person name="Pitluck S."/>
            <person name="Sims D."/>
            <person name="Brettin T."/>
            <person name="Bruce D."/>
            <person name="Han C."/>
            <person name="Schmutz J."/>
            <person name="Larimer F."/>
            <person name="Land M."/>
            <person name="Hauser L."/>
            <person name="Kyrpides N."/>
            <person name="Kim E."/>
            <person name="Magnuson T."/>
            <person name="Richardson P."/>
        </authorList>
    </citation>
    <scope>NUCLEOTIDE SEQUENCE [LARGE SCALE GENOMIC DNA]</scope>
    <source>
        <strain evidence="1 2">JF-5</strain>
    </source>
</reference>
<evidence type="ECO:0008006" key="3">
    <source>
        <dbReference type="Google" id="ProtNLM"/>
    </source>
</evidence>
<dbReference type="AlphaFoldDB" id="A5G2M6"/>
<dbReference type="InterPro" id="IPR009389">
    <property type="entry name" value="DUF1045"/>
</dbReference>
<dbReference type="RefSeq" id="WP_012040411.1">
    <property type="nucleotide sequence ID" value="NC_009484.1"/>
</dbReference>
<dbReference type="STRING" id="349163.Acry_2918"/>
<dbReference type="KEGG" id="acr:Acry_2918"/>
<keyword evidence="2" id="KW-1185">Reference proteome</keyword>
<sequence>MPEPHRAAVYYVPEPDDPLWSRGCAWLGRDPLSGERLPQPPVAGLEGMTESPRRYGFHATLKPPMALRHGLDAFIADAAALAARMRPFDLPPLDIANLHGFLALCLAGACPPMRDLADACVAELDHHRVPEDAAARARRAEGRPAAERAYIERWGYPLVFDAFRFHMTLTDRIADNPLVPAAAAHFGETLAAARRVTGIAVFVEEGAGAPFRLARRLRFGA</sequence>
<protein>
    <recommendedName>
        <fullName evidence="3">Phosphonate metabolism protein</fullName>
    </recommendedName>
</protein>
<gene>
    <name evidence="1" type="ordered locus">Acry_2918</name>
</gene>
<accession>A5G2M6</accession>
<dbReference type="HOGENOM" id="CLU_074099_0_0_5"/>
<name>A5G2M6_ACICJ</name>
<organism evidence="1 2">
    <name type="scientific">Acidiphilium cryptum (strain JF-5)</name>
    <dbReference type="NCBI Taxonomy" id="349163"/>
    <lineage>
        <taxon>Bacteria</taxon>
        <taxon>Pseudomonadati</taxon>
        <taxon>Pseudomonadota</taxon>
        <taxon>Alphaproteobacteria</taxon>
        <taxon>Acetobacterales</taxon>
        <taxon>Acidocellaceae</taxon>
        <taxon>Acidiphilium</taxon>
    </lineage>
</organism>
<evidence type="ECO:0000313" key="2">
    <source>
        <dbReference type="Proteomes" id="UP000000245"/>
    </source>
</evidence>
<evidence type="ECO:0000313" key="1">
    <source>
        <dbReference type="EMBL" id="ABQ32108.1"/>
    </source>
</evidence>